<keyword evidence="4 10" id="KW-0479">Metal-binding</keyword>
<keyword evidence="5 9" id="KW-0883">Thioether bond</keyword>
<protein>
    <recommendedName>
        <fullName evidence="3 11">Cysteine dioxygenase</fullName>
        <ecNumber evidence="3 11">1.13.11.20</ecNumber>
    </recommendedName>
</protein>
<dbReference type="PANTHER" id="PTHR12918">
    <property type="entry name" value="CYSTEINE DIOXYGENASE"/>
    <property type="match status" value="1"/>
</dbReference>
<dbReference type="VEuPathDB" id="VectorBase:HLOH_042653"/>
<keyword evidence="13" id="KW-1185">Reference proteome</keyword>
<sequence length="254" mass="29393">MKPPFAASLQDLISQLHHVFEADHINVEYVHDLMASYKSSSKEWQQYAKFDRHRREFCRIQNRFPVSRGRKQQPGKLFFFVAAVSPETIYTILKMDKQEEICHRYTRNLVDEGNGKFNLMILCWSEGQGSSIHDHADSHCFMKVLSGTLKEVRFAWPQTTDGVEAPMIKKGETELALNSVAYINDSLGLHRVENPSHCEPAVSLHLYCPPFDECSMFDQRTGHRSKSKVTFWSKYGERTPFVITPSEPEQYENN</sequence>
<comment type="pathway">
    <text evidence="1 11">Organosulfur biosynthesis; taurine biosynthesis; hypotaurine from L-cysteine: step 1/2.</text>
</comment>
<evidence type="ECO:0000256" key="1">
    <source>
        <dbReference type="ARBA" id="ARBA00004759"/>
    </source>
</evidence>
<feature type="binding site" evidence="10">
    <location>
        <position position="190"/>
    </location>
    <ligand>
        <name>Fe cation</name>
        <dbReference type="ChEBI" id="CHEBI:24875"/>
        <note>catalytic</note>
    </ligand>
</feature>
<evidence type="ECO:0000313" key="12">
    <source>
        <dbReference type="EMBL" id="KAH9368840.1"/>
    </source>
</evidence>
<accession>A0A9J6G2W1</accession>
<evidence type="ECO:0000256" key="7">
    <source>
        <dbReference type="ARBA" id="ARBA00023002"/>
    </source>
</evidence>
<dbReference type="GO" id="GO:0042412">
    <property type="term" value="P:taurine biosynthetic process"/>
    <property type="evidence" value="ECO:0007669"/>
    <property type="project" value="UniProtKB-UniRule"/>
</dbReference>
<comment type="similarity">
    <text evidence="2 11">Belongs to the cysteine dioxygenase family.</text>
</comment>
<dbReference type="AlphaFoldDB" id="A0A9J6G2W1"/>
<feature type="binding site" evidence="10">
    <location>
        <position position="135"/>
    </location>
    <ligand>
        <name>Fe cation</name>
        <dbReference type="ChEBI" id="CHEBI:24875"/>
        <note>catalytic</note>
    </ligand>
</feature>
<reference evidence="12 13" key="1">
    <citation type="journal article" date="2020" name="Cell">
        <title>Large-Scale Comparative Analyses of Tick Genomes Elucidate Their Genetic Diversity and Vector Capacities.</title>
        <authorList>
            <consortium name="Tick Genome and Microbiome Consortium (TIGMIC)"/>
            <person name="Jia N."/>
            <person name="Wang J."/>
            <person name="Shi W."/>
            <person name="Du L."/>
            <person name="Sun Y."/>
            <person name="Zhan W."/>
            <person name="Jiang J.F."/>
            <person name="Wang Q."/>
            <person name="Zhang B."/>
            <person name="Ji P."/>
            <person name="Bell-Sakyi L."/>
            <person name="Cui X.M."/>
            <person name="Yuan T.T."/>
            <person name="Jiang B.G."/>
            <person name="Yang W.F."/>
            <person name="Lam T.T."/>
            <person name="Chang Q.C."/>
            <person name="Ding S.J."/>
            <person name="Wang X.J."/>
            <person name="Zhu J.G."/>
            <person name="Ruan X.D."/>
            <person name="Zhao L."/>
            <person name="Wei J.T."/>
            <person name="Ye R.Z."/>
            <person name="Que T.C."/>
            <person name="Du C.H."/>
            <person name="Zhou Y.H."/>
            <person name="Cheng J.X."/>
            <person name="Dai P.F."/>
            <person name="Guo W.B."/>
            <person name="Han X.H."/>
            <person name="Huang E.J."/>
            <person name="Li L.F."/>
            <person name="Wei W."/>
            <person name="Gao Y.C."/>
            <person name="Liu J.Z."/>
            <person name="Shao H.Z."/>
            <person name="Wang X."/>
            <person name="Wang C.C."/>
            <person name="Yang T.C."/>
            <person name="Huo Q.B."/>
            <person name="Li W."/>
            <person name="Chen H.Y."/>
            <person name="Chen S.E."/>
            <person name="Zhou L.G."/>
            <person name="Ni X.B."/>
            <person name="Tian J.H."/>
            <person name="Sheng Y."/>
            <person name="Liu T."/>
            <person name="Pan Y.S."/>
            <person name="Xia L.Y."/>
            <person name="Li J."/>
            <person name="Zhao F."/>
            <person name="Cao W.C."/>
        </authorList>
    </citation>
    <scope>NUCLEOTIDE SEQUENCE [LARGE SCALE GENOMIC DNA]</scope>
    <source>
        <strain evidence="12">HaeL-2018</strain>
    </source>
</reference>
<organism evidence="12 13">
    <name type="scientific">Haemaphysalis longicornis</name>
    <name type="common">Bush tick</name>
    <dbReference type="NCBI Taxonomy" id="44386"/>
    <lineage>
        <taxon>Eukaryota</taxon>
        <taxon>Metazoa</taxon>
        <taxon>Ecdysozoa</taxon>
        <taxon>Arthropoda</taxon>
        <taxon>Chelicerata</taxon>
        <taxon>Arachnida</taxon>
        <taxon>Acari</taxon>
        <taxon>Parasitiformes</taxon>
        <taxon>Ixodida</taxon>
        <taxon>Ixodoidea</taxon>
        <taxon>Ixodidae</taxon>
        <taxon>Haemaphysalinae</taxon>
        <taxon>Haemaphysalis</taxon>
    </lineage>
</organism>
<dbReference type="OrthoDB" id="543511at2759"/>
<evidence type="ECO:0000256" key="6">
    <source>
        <dbReference type="ARBA" id="ARBA00022964"/>
    </source>
</evidence>
<dbReference type="CDD" id="cd10548">
    <property type="entry name" value="cupin_CDO"/>
    <property type="match status" value="1"/>
</dbReference>
<keyword evidence="6 11" id="KW-0223">Dioxygenase</keyword>
<gene>
    <name evidence="12" type="ORF">HPB48_004339</name>
</gene>
<proteinExistence type="inferred from homology"/>
<dbReference type="GO" id="GO:0008198">
    <property type="term" value="F:ferrous iron binding"/>
    <property type="evidence" value="ECO:0007669"/>
    <property type="project" value="TreeGrafter"/>
</dbReference>
<dbReference type="Proteomes" id="UP000821853">
    <property type="component" value="Chromosome 2"/>
</dbReference>
<evidence type="ECO:0000256" key="4">
    <source>
        <dbReference type="ARBA" id="ARBA00022723"/>
    </source>
</evidence>
<evidence type="ECO:0000256" key="2">
    <source>
        <dbReference type="ARBA" id="ARBA00006622"/>
    </source>
</evidence>
<feature type="binding site" evidence="10">
    <location>
        <position position="133"/>
    </location>
    <ligand>
        <name>Fe cation</name>
        <dbReference type="ChEBI" id="CHEBI:24875"/>
        <note>catalytic</note>
    </ligand>
</feature>
<dbReference type="InterPro" id="IPR011051">
    <property type="entry name" value="RmlC_Cupin_sf"/>
</dbReference>
<dbReference type="EMBL" id="JABSTR010000004">
    <property type="protein sequence ID" value="KAH9368840.1"/>
    <property type="molecule type" value="Genomic_DNA"/>
</dbReference>
<comment type="catalytic activity">
    <reaction evidence="11">
        <text>L-cysteine + O2 = 3-sulfino-L-alanine + H(+)</text>
        <dbReference type="Rhea" id="RHEA:20441"/>
        <dbReference type="ChEBI" id="CHEBI:15378"/>
        <dbReference type="ChEBI" id="CHEBI:15379"/>
        <dbReference type="ChEBI" id="CHEBI:35235"/>
        <dbReference type="ChEBI" id="CHEBI:61085"/>
        <dbReference type="EC" id="1.13.11.20"/>
    </reaction>
</comment>
<dbReference type="EC" id="1.13.11.20" evidence="3 11"/>
<evidence type="ECO:0000313" key="13">
    <source>
        <dbReference type="Proteomes" id="UP000821853"/>
    </source>
</evidence>
<dbReference type="OMA" id="EVRYEWP"/>
<feature type="cross-link" description="3'-(S-cysteinyl)-tyrosine (Cys-Tyr)" evidence="9">
    <location>
        <begin position="140"/>
        <end position="207"/>
    </location>
</feature>
<dbReference type="SUPFAM" id="SSF51182">
    <property type="entry name" value="RmlC-like cupins"/>
    <property type="match status" value="2"/>
</dbReference>
<evidence type="ECO:0000256" key="10">
    <source>
        <dbReference type="PIRSR" id="PIRSR610300-51"/>
    </source>
</evidence>
<evidence type="ECO:0000256" key="11">
    <source>
        <dbReference type="RuleBase" id="RU366010"/>
    </source>
</evidence>
<keyword evidence="7 11" id="KW-0560">Oxidoreductase</keyword>
<dbReference type="InterPro" id="IPR014710">
    <property type="entry name" value="RmlC-like_jellyroll"/>
</dbReference>
<comment type="caution">
    <text evidence="12">The sequence shown here is derived from an EMBL/GenBank/DDBJ whole genome shotgun (WGS) entry which is preliminary data.</text>
</comment>
<dbReference type="GO" id="GO:0019448">
    <property type="term" value="P:L-cysteine catabolic process"/>
    <property type="evidence" value="ECO:0007669"/>
    <property type="project" value="TreeGrafter"/>
</dbReference>
<dbReference type="InterPro" id="IPR010300">
    <property type="entry name" value="CDO_1"/>
</dbReference>
<dbReference type="PANTHER" id="PTHR12918:SF1">
    <property type="entry name" value="CYSTEINE DIOXYGENASE TYPE 1"/>
    <property type="match status" value="1"/>
</dbReference>
<evidence type="ECO:0000256" key="5">
    <source>
        <dbReference type="ARBA" id="ARBA00022784"/>
    </source>
</evidence>
<name>A0A9J6G2W1_HAELO</name>
<dbReference type="GO" id="GO:0017172">
    <property type="term" value="F:cysteine dioxygenase activity"/>
    <property type="evidence" value="ECO:0007669"/>
    <property type="project" value="UniProtKB-UniRule"/>
</dbReference>
<evidence type="ECO:0000256" key="9">
    <source>
        <dbReference type="PIRSR" id="PIRSR610300-50"/>
    </source>
</evidence>
<comment type="cofactor">
    <cofactor evidence="11">
        <name>Fe cation</name>
        <dbReference type="ChEBI" id="CHEBI:24875"/>
    </cofactor>
    <text evidence="11">Binds 1 Fe cation per subunit.</text>
</comment>
<evidence type="ECO:0000256" key="3">
    <source>
        <dbReference type="ARBA" id="ARBA00013133"/>
    </source>
</evidence>
<dbReference type="Pfam" id="PF05995">
    <property type="entry name" value="CDO_I"/>
    <property type="match status" value="2"/>
</dbReference>
<evidence type="ECO:0000256" key="8">
    <source>
        <dbReference type="ARBA" id="ARBA00023004"/>
    </source>
</evidence>
<dbReference type="Gene3D" id="2.60.120.10">
    <property type="entry name" value="Jelly Rolls"/>
    <property type="match status" value="2"/>
</dbReference>
<keyword evidence="8 10" id="KW-0408">Iron</keyword>